<comment type="caution">
    <text evidence="2">The sequence shown here is derived from an EMBL/GenBank/DDBJ whole genome shotgun (WGS) entry which is preliminary data.</text>
</comment>
<keyword evidence="1" id="KW-0812">Transmembrane</keyword>
<dbReference type="EMBL" id="DVGZ01000004">
    <property type="protein sequence ID" value="HIR46113.1"/>
    <property type="molecule type" value="Genomic_DNA"/>
</dbReference>
<organism evidence="2 3">
    <name type="scientific">Candidatus Caccousia avicola</name>
    <dbReference type="NCBI Taxonomy" id="2840721"/>
    <lineage>
        <taxon>Bacteria</taxon>
        <taxon>Bacillati</taxon>
        <taxon>Bacillota</taxon>
        <taxon>Clostridia</taxon>
        <taxon>Eubacteriales</taxon>
        <taxon>Oscillospiraceae</taxon>
        <taxon>Oscillospiraceae incertae sedis</taxon>
        <taxon>Candidatus Caccousia</taxon>
    </lineage>
</organism>
<evidence type="ECO:0000313" key="3">
    <source>
        <dbReference type="Proteomes" id="UP000824242"/>
    </source>
</evidence>
<sequence>MAVSNNTAYDFARFEPKRREQAPEIQKNNVIPLPKEQIEKNARPRLHPLRVVSTLAVMLVILATVGSLVYGQVRLTELTDSINSTEKALSESESVYTQLQMKSDALMSLDSVEAYAEQNLGMRKAEKDQVEYISMAQEDQGTVLQDAGGQGILDQIWNWFQQLLG</sequence>
<dbReference type="Proteomes" id="UP000824242">
    <property type="component" value="Unassembled WGS sequence"/>
</dbReference>
<keyword evidence="1" id="KW-0472">Membrane</keyword>
<reference evidence="2" key="1">
    <citation type="submission" date="2020-10" db="EMBL/GenBank/DDBJ databases">
        <authorList>
            <person name="Gilroy R."/>
        </authorList>
    </citation>
    <scope>NUCLEOTIDE SEQUENCE</scope>
    <source>
        <strain evidence="2">ChiSxjej1B13-7958</strain>
    </source>
</reference>
<evidence type="ECO:0000313" key="2">
    <source>
        <dbReference type="EMBL" id="HIR46113.1"/>
    </source>
</evidence>
<protein>
    <recommendedName>
        <fullName evidence="4">Cell division protein FtsL</fullName>
    </recommendedName>
</protein>
<dbReference type="AlphaFoldDB" id="A0A9D1AKW6"/>
<accession>A0A9D1AKW6</accession>
<name>A0A9D1AKW6_9FIRM</name>
<reference evidence="2" key="2">
    <citation type="journal article" date="2021" name="PeerJ">
        <title>Extensive microbial diversity within the chicken gut microbiome revealed by metagenomics and culture.</title>
        <authorList>
            <person name="Gilroy R."/>
            <person name="Ravi A."/>
            <person name="Getino M."/>
            <person name="Pursley I."/>
            <person name="Horton D.L."/>
            <person name="Alikhan N.F."/>
            <person name="Baker D."/>
            <person name="Gharbi K."/>
            <person name="Hall N."/>
            <person name="Watson M."/>
            <person name="Adriaenssens E.M."/>
            <person name="Foster-Nyarko E."/>
            <person name="Jarju S."/>
            <person name="Secka A."/>
            <person name="Antonio M."/>
            <person name="Oren A."/>
            <person name="Chaudhuri R.R."/>
            <person name="La Ragione R."/>
            <person name="Hildebrand F."/>
            <person name="Pallen M.J."/>
        </authorList>
    </citation>
    <scope>NUCLEOTIDE SEQUENCE</scope>
    <source>
        <strain evidence="2">ChiSxjej1B13-7958</strain>
    </source>
</reference>
<evidence type="ECO:0008006" key="4">
    <source>
        <dbReference type="Google" id="ProtNLM"/>
    </source>
</evidence>
<keyword evidence="1" id="KW-1133">Transmembrane helix</keyword>
<gene>
    <name evidence="2" type="ORF">IAB89_00415</name>
</gene>
<feature type="transmembrane region" description="Helical" evidence="1">
    <location>
        <begin position="49"/>
        <end position="70"/>
    </location>
</feature>
<proteinExistence type="predicted"/>
<evidence type="ECO:0000256" key="1">
    <source>
        <dbReference type="SAM" id="Phobius"/>
    </source>
</evidence>